<proteinExistence type="predicted"/>
<keyword evidence="2" id="KW-1185">Reference proteome</keyword>
<dbReference type="STRING" id="1130080.SAMN04488113_10330"/>
<dbReference type="InterPro" id="IPR005883">
    <property type="entry name" value="PilM"/>
</dbReference>
<organism evidence="1 2">
    <name type="scientific">Alkalibacterium gilvum</name>
    <dbReference type="NCBI Taxonomy" id="1130080"/>
    <lineage>
        <taxon>Bacteria</taxon>
        <taxon>Bacillati</taxon>
        <taxon>Bacillota</taxon>
        <taxon>Bacilli</taxon>
        <taxon>Lactobacillales</taxon>
        <taxon>Carnobacteriaceae</taxon>
        <taxon>Alkalibacterium</taxon>
    </lineage>
</organism>
<dbReference type="Gene3D" id="3.30.420.40">
    <property type="match status" value="2"/>
</dbReference>
<gene>
    <name evidence="1" type="ORF">SAMN04488113_10330</name>
</gene>
<dbReference type="Proteomes" id="UP000198564">
    <property type="component" value="Unassembled WGS sequence"/>
</dbReference>
<dbReference type="Gene3D" id="3.30.1490.300">
    <property type="match status" value="1"/>
</dbReference>
<accession>A0A1H6RID4</accession>
<dbReference type="OrthoDB" id="2690797at2"/>
<reference evidence="2" key="1">
    <citation type="submission" date="2016-10" db="EMBL/GenBank/DDBJ databases">
        <authorList>
            <person name="Varghese N."/>
            <person name="Submissions S."/>
        </authorList>
    </citation>
    <scope>NUCLEOTIDE SEQUENCE [LARGE SCALE GENOMIC DNA]</scope>
    <source>
        <strain evidence="2">DSM 25751</strain>
    </source>
</reference>
<protein>
    <submittedName>
        <fullName evidence="1">Type IV pilus assembly protein PilM</fullName>
    </submittedName>
</protein>
<sequence length="336" mass="39085">MLFDSKPLIYFQLLDQSLRYLALDPKNHTIIDKDEIVFETTILEDGKITNIPLLETRLDALVKEKKWKNAKAHFLLLNDFVAVREETVPLQLTPSEIKDYLSLHINQSIRLPFDNPIFDFQLIEKNEDGQRVVIIAYPKEFVKQYQTILQNVSLKPVVADISALCFYRVAEKQNLIDQNQKNHSLVLEWNPSELSIMVFNNDAPTFNRHSRSQRIAGNWEIDSNGKWTWKSSENERDMMLEDQLDGLERFLDFYRYSVLDGKGSVKQIILTGHYPDLEEVKGYLSDRFEASVQLLELPDTLGQSFGALYGLSLKEGNVKVKRKTKRETKNEEREVK</sequence>
<dbReference type="RefSeq" id="WP_091632623.1">
    <property type="nucleotide sequence ID" value="NZ_FNYW01000003.1"/>
</dbReference>
<name>A0A1H6RID4_9LACT</name>
<dbReference type="EMBL" id="FNYW01000003">
    <property type="protein sequence ID" value="SEI55551.1"/>
    <property type="molecule type" value="Genomic_DNA"/>
</dbReference>
<dbReference type="AlphaFoldDB" id="A0A1H6RID4"/>
<dbReference type="Pfam" id="PF11104">
    <property type="entry name" value="PilM_2"/>
    <property type="match status" value="1"/>
</dbReference>
<evidence type="ECO:0000313" key="1">
    <source>
        <dbReference type="EMBL" id="SEI55551.1"/>
    </source>
</evidence>
<evidence type="ECO:0000313" key="2">
    <source>
        <dbReference type="Proteomes" id="UP000198564"/>
    </source>
</evidence>